<feature type="domain" description="Activator of Hsp90 ATPase homologue 1/2-like C-terminal" evidence="2">
    <location>
        <begin position="23"/>
        <end position="155"/>
    </location>
</feature>
<name>A0A1G8X5U7_9MICC</name>
<protein>
    <submittedName>
        <fullName evidence="3">Uncharacterized conserved protein YndB, AHSA1/START domain</fullName>
    </submittedName>
</protein>
<dbReference type="SUPFAM" id="SSF55961">
    <property type="entry name" value="Bet v1-like"/>
    <property type="match status" value="1"/>
</dbReference>
<dbReference type="RefSeq" id="WP_074591098.1">
    <property type="nucleotide sequence ID" value="NZ_FNEI01000018.1"/>
</dbReference>
<evidence type="ECO:0000259" key="2">
    <source>
        <dbReference type="Pfam" id="PF08327"/>
    </source>
</evidence>
<dbReference type="EMBL" id="FNEI01000018">
    <property type="protein sequence ID" value="SDJ85804.1"/>
    <property type="molecule type" value="Genomic_DNA"/>
</dbReference>
<dbReference type="CDD" id="cd07826">
    <property type="entry name" value="SRPBCC_CalC_Aha1-like_9"/>
    <property type="match status" value="1"/>
</dbReference>
<comment type="similarity">
    <text evidence="1">Belongs to the AHA1 family.</text>
</comment>
<dbReference type="AlphaFoldDB" id="A0A1G8X5U7"/>
<evidence type="ECO:0000256" key="1">
    <source>
        <dbReference type="ARBA" id="ARBA00006817"/>
    </source>
</evidence>
<evidence type="ECO:0000313" key="3">
    <source>
        <dbReference type="EMBL" id="SDJ85804.1"/>
    </source>
</evidence>
<dbReference type="InterPro" id="IPR023393">
    <property type="entry name" value="START-like_dom_sf"/>
</dbReference>
<organism evidence="3 4">
    <name type="scientific">Arthrobacter cupressi</name>
    <dbReference type="NCBI Taxonomy" id="1045773"/>
    <lineage>
        <taxon>Bacteria</taxon>
        <taxon>Bacillati</taxon>
        <taxon>Actinomycetota</taxon>
        <taxon>Actinomycetes</taxon>
        <taxon>Micrococcales</taxon>
        <taxon>Micrococcaceae</taxon>
        <taxon>Arthrobacter</taxon>
    </lineage>
</organism>
<keyword evidence="4" id="KW-1185">Reference proteome</keyword>
<proteinExistence type="inferred from homology"/>
<dbReference type="InterPro" id="IPR013538">
    <property type="entry name" value="ASHA1/2-like_C"/>
</dbReference>
<accession>A0A1G8X5U7</accession>
<dbReference type="OrthoDB" id="5185819at2"/>
<dbReference type="Pfam" id="PF08327">
    <property type="entry name" value="AHSA1"/>
    <property type="match status" value="1"/>
</dbReference>
<gene>
    <name evidence="3" type="ORF">SAMN05216555_11815</name>
</gene>
<dbReference type="Proteomes" id="UP000182130">
    <property type="component" value="Unassembled WGS sequence"/>
</dbReference>
<reference evidence="4" key="1">
    <citation type="submission" date="2016-10" db="EMBL/GenBank/DDBJ databases">
        <authorList>
            <person name="Varghese N."/>
            <person name="Submissions S."/>
        </authorList>
    </citation>
    <scope>NUCLEOTIDE SEQUENCE [LARGE SCALE GENOMIC DNA]</scope>
    <source>
        <strain evidence="4">CGMCC 1.10783</strain>
    </source>
</reference>
<dbReference type="STRING" id="1045773.SAMN05216555_11815"/>
<dbReference type="Gene3D" id="3.30.530.20">
    <property type="match status" value="1"/>
</dbReference>
<evidence type="ECO:0000313" key="4">
    <source>
        <dbReference type="Proteomes" id="UP000182130"/>
    </source>
</evidence>
<sequence>MSNPTNITADPGVPFVDTVREFDAPVEAVYRAHVDPELMVQWLGPREDKVENIQYDTRVGGRWSFDGASSDGYEFTFSGIFHTVEPAKCLIMTFEFSGAPGEVGIGTTRFEDLGGGRSRISIHDVYPTVEARDMAVGSGMNYGVIEGYERLDELFASQAATPGA</sequence>